<dbReference type="EMBL" id="OU912926">
    <property type="protein sequence ID" value="CAG9931652.1"/>
    <property type="molecule type" value="Genomic_DNA"/>
</dbReference>
<dbReference type="Proteomes" id="UP000839052">
    <property type="component" value="Chromosome"/>
</dbReference>
<proteinExistence type="predicted"/>
<name>A0ABN8AJA4_9PROT</name>
<reference evidence="1 2" key="1">
    <citation type="submission" date="2021-10" db="EMBL/GenBank/DDBJ databases">
        <authorList>
            <person name="Koch H."/>
        </authorList>
    </citation>
    <scope>NUCLEOTIDE SEQUENCE [LARGE SCALE GENOMIC DNA]</scope>
    <source>
        <strain evidence="1">6680</strain>
    </source>
</reference>
<sequence>MLQFASFNAHKNSHHEFKLGKIQNAFFVGLNLFKIKTELANYTNASKRYSF</sequence>
<organism evidence="1 2">
    <name type="scientific">Candidatus Nitrotoga arctica</name>
    <dbReference type="NCBI Taxonomy" id="453162"/>
    <lineage>
        <taxon>Bacteria</taxon>
        <taxon>Pseudomonadati</taxon>
        <taxon>Pseudomonadota</taxon>
        <taxon>Betaproteobacteria</taxon>
        <taxon>Nitrosomonadales</taxon>
        <taxon>Gallionellaceae</taxon>
        <taxon>Candidatus Nitrotoga</taxon>
    </lineage>
</organism>
<evidence type="ECO:0000313" key="1">
    <source>
        <dbReference type="EMBL" id="CAG9931652.1"/>
    </source>
</evidence>
<evidence type="ECO:0000313" key="2">
    <source>
        <dbReference type="Proteomes" id="UP000839052"/>
    </source>
</evidence>
<keyword evidence="2" id="KW-1185">Reference proteome</keyword>
<protein>
    <submittedName>
        <fullName evidence="1">Uncharacterized protein</fullName>
    </submittedName>
</protein>
<gene>
    <name evidence="1" type="ORF">NTG6680_0399</name>
</gene>
<accession>A0ABN8AJA4</accession>